<protein>
    <submittedName>
        <fullName evidence="2">Uncharacterized protein</fullName>
    </submittedName>
</protein>
<dbReference type="Proteomes" id="UP001054945">
    <property type="component" value="Unassembled WGS sequence"/>
</dbReference>
<dbReference type="EMBL" id="BPLR01003108">
    <property type="protein sequence ID" value="GIX81246.1"/>
    <property type="molecule type" value="Genomic_DNA"/>
</dbReference>
<dbReference type="AlphaFoldDB" id="A0AAV4NBD3"/>
<name>A0AAV4NBD3_CAEEX</name>
<keyword evidence="3" id="KW-1185">Reference proteome</keyword>
<evidence type="ECO:0000313" key="3">
    <source>
        <dbReference type="Proteomes" id="UP001054945"/>
    </source>
</evidence>
<evidence type="ECO:0000313" key="2">
    <source>
        <dbReference type="EMBL" id="GIX81246.1"/>
    </source>
</evidence>
<comment type="caution">
    <text evidence="2">The sequence shown here is derived from an EMBL/GenBank/DDBJ whole genome shotgun (WGS) entry which is preliminary data.</text>
</comment>
<feature type="region of interest" description="Disordered" evidence="1">
    <location>
        <begin position="41"/>
        <end position="61"/>
    </location>
</feature>
<organism evidence="2 3">
    <name type="scientific">Caerostris extrusa</name>
    <name type="common">Bark spider</name>
    <name type="synonym">Caerostris bankana</name>
    <dbReference type="NCBI Taxonomy" id="172846"/>
    <lineage>
        <taxon>Eukaryota</taxon>
        <taxon>Metazoa</taxon>
        <taxon>Ecdysozoa</taxon>
        <taxon>Arthropoda</taxon>
        <taxon>Chelicerata</taxon>
        <taxon>Arachnida</taxon>
        <taxon>Araneae</taxon>
        <taxon>Araneomorphae</taxon>
        <taxon>Entelegynae</taxon>
        <taxon>Araneoidea</taxon>
        <taxon>Araneidae</taxon>
        <taxon>Caerostris</taxon>
    </lineage>
</organism>
<reference evidence="2 3" key="1">
    <citation type="submission" date="2021-06" db="EMBL/GenBank/DDBJ databases">
        <title>Caerostris extrusa draft genome.</title>
        <authorList>
            <person name="Kono N."/>
            <person name="Arakawa K."/>
        </authorList>
    </citation>
    <scope>NUCLEOTIDE SEQUENCE [LARGE SCALE GENOMIC DNA]</scope>
</reference>
<gene>
    <name evidence="2" type="ORF">CEXT_552881</name>
</gene>
<feature type="compositionally biased region" description="Basic and acidic residues" evidence="1">
    <location>
        <begin position="51"/>
        <end position="61"/>
    </location>
</feature>
<evidence type="ECO:0000256" key="1">
    <source>
        <dbReference type="SAM" id="MobiDB-lite"/>
    </source>
</evidence>
<proteinExistence type="predicted"/>
<sequence>MFPFDNTQSAILSEITIPFKTSEARRASLVQIFSHPLFSPSGRQIDSGEGDPFRESLPARRDPIHPRRMGSILEVDESLSGCVCVPRTASLSLTLSRVRLSRLG</sequence>
<accession>A0AAV4NBD3</accession>